<reference evidence="2" key="1">
    <citation type="submission" date="2011-04" db="EMBL/GenBank/DDBJ databases">
        <title>Evolution of plant cell wall degrading machinery underlies the functional diversity of forest fungi.</title>
        <authorList>
            <consortium name="US DOE Joint Genome Institute (JGI-PGF)"/>
            <person name="Eastwood D.C."/>
            <person name="Floudas D."/>
            <person name="Binder M."/>
            <person name="Majcherczyk A."/>
            <person name="Schneider P."/>
            <person name="Aerts A."/>
            <person name="Asiegbu F.O."/>
            <person name="Baker S.E."/>
            <person name="Barry K."/>
            <person name="Bendiksby M."/>
            <person name="Blumentritt M."/>
            <person name="Coutinho P.M."/>
            <person name="Cullen D."/>
            <person name="Cullen D."/>
            <person name="Gathman A."/>
            <person name="Goodell B."/>
            <person name="Henrissat B."/>
            <person name="Ihrmark K."/>
            <person name="Kauserud H."/>
            <person name="Kohler A."/>
            <person name="LaButti K."/>
            <person name="Lapidus A."/>
            <person name="Lavin J.L."/>
            <person name="Lee Y.-H."/>
            <person name="Lindquist E."/>
            <person name="Lilly W."/>
            <person name="Lucas S."/>
            <person name="Morin E."/>
            <person name="Murat C."/>
            <person name="Oguiza J.A."/>
            <person name="Park J."/>
            <person name="Pisabarro A.G."/>
            <person name="Riley R."/>
            <person name="Rosling A."/>
            <person name="Salamov A."/>
            <person name="Schmidt O."/>
            <person name="Schmutz J."/>
            <person name="Skrede I."/>
            <person name="Stenlid J."/>
            <person name="Wiebenga A."/>
            <person name="Xie X."/>
            <person name="Kues U."/>
            <person name="Hibbett D.S."/>
            <person name="Hoffmeister D."/>
            <person name="Hogberg N."/>
            <person name="Martin F."/>
            <person name="Grigoriev I.V."/>
            <person name="Watkinson S.C."/>
        </authorList>
    </citation>
    <scope>NUCLEOTIDE SEQUENCE</scope>
    <source>
        <strain evidence="2">S7.9</strain>
    </source>
</reference>
<evidence type="ECO:0008006" key="3">
    <source>
        <dbReference type="Google" id="ProtNLM"/>
    </source>
</evidence>
<gene>
    <name evidence="2" type="ORF">SERLADRAFT_437271</name>
</gene>
<dbReference type="GeneID" id="18814825"/>
<name>F8NT69_SERL9</name>
<dbReference type="HOGENOM" id="CLU_014572_0_0_1"/>
<evidence type="ECO:0000256" key="1">
    <source>
        <dbReference type="SAM" id="MobiDB-lite"/>
    </source>
</evidence>
<dbReference type="Proteomes" id="UP000008064">
    <property type="component" value="Unassembled WGS sequence"/>
</dbReference>
<evidence type="ECO:0000313" key="2">
    <source>
        <dbReference type="EMBL" id="EGO25542.1"/>
    </source>
</evidence>
<proteinExistence type="predicted"/>
<dbReference type="AlphaFoldDB" id="F8NT69"/>
<organism>
    <name type="scientific">Serpula lacrymans var. lacrymans (strain S7.9)</name>
    <name type="common">Dry rot fungus</name>
    <dbReference type="NCBI Taxonomy" id="578457"/>
    <lineage>
        <taxon>Eukaryota</taxon>
        <taxon>Fungi</taxon>
        <taxon>Dikarya</taxon>
        <taxon>Basidiomycota</taxon>
        <taxon>Agaricomycotina</taxon>
        <taxon>Agaricomycetes</taxon>
        <taxon>Agaricomycetidae</taxon>
        <taxon>Boletales</taxon>
        <taxon>Coniophorineae</taxon>
        <taxon>Serpulaceae</taxon>
        <taxon>Serpula</taxon>
    </lineage>
</organism>
<dbReference type="RefSeq" id="XP_007317664.1">
    <property type="nucleotide sequence ID" value="XM_007317602.1"/>
</dbReference>
<feature type="region of interest" description="Disordered" evidence="1">
    <location>
        <begin position="831"/>
        <end position="883"/>
    </location>
</feature>
<sequence>MSLSNQASISDTPPTLLSTLQNHSLHNDLFFSKSLSSSQSRLSPPHPFSVSSETHVASLRDLIGITNQLAHSLDNPASLAIQDPKLLSLLRQQASIEHTLHLVSMPSISYFLSLSYTSDNPALLADQNVHRTVSSFRNRLSSRPLYGEDIPVFPEPRALAEWCLSRIETWGATASMETFNDYNPSSSSRATVVLGGKVLVIDVDLDLGVDFAGGSQNATTTDSKDLSSKLPGVKVVSFKTSFALDGTTVNGSGNKTDGLDAFLNNSLSDFLDTVRKGSVDAESTSDTGMETENTQDDVSIHAARLGYDMQTHLGYLMMLDKLAATGGNYGGVRWFIDTDQLNATLERVAMQEAGNVASYVVHPNFPFVNLLTALCHHFFLYVRNISSALTAPAAPLDIFLLRAHALPLPYLVAPVLSFLVHVSPLVYLSFSRSVAAARPRTIPKSSLKIDIPMVDLRSFLTTHPRLPGVTMANLVLIPLEKAPILGGPEQDTGKRAAKALRPNFPLHPGSSDVNHVFPHFPSSVSTTLNYSSTSGHPGSSSQIHHSWFLDFTSSGRLPGVVMSQGRMFAIESTLRALRGQTEGDNSCSGLEGLGVGGMANMDMGSMGLGTMGNVNFGISGTHMGGSSMSPEMDGGAIWSGSWLDMLSLSQITILHFNFVFLAFFIHCSSSSNSLTVPLVDALLVHRKRSGVLRTLQNDRSPSNAHPPLELHLLAPQEPGFYLDRVPVRNMKEVWAILEIVKEQCWLNAMLTTVQWAPDSPPYYNYVNGNQTDTTSRFTKQESDNFKAKVEYEDEGEATEATLQALLSGTFRPRFIPVTVYIPSLAVPYSSSSSVAGPPPDSAHDSLFDSPTTGDMSIPGLSDSLPDPLSAHLPMPTPPRLEPPPSIVITSPERAPITGMVELRVTFDTSRPQGVKIELNGALGADVDVGTMEEVCRRGGLFGLPGRVWRRGE</sequence>
<protein>
    <recommendedName>
        <fullName evidence="3">Mediator complex subunit 1</fullName>
    </recommendedName>
</protein>
<accession>F8NT69</accession>
<dbReference type="EMBL" id="GL945433">
    <property type="protein sequence ID" value="EGO25542.1"/>
    <property type="molecule type" value="Genomic_DNA"/>
</dbReference>
<feature type="compositionally biased region" description="Pro residues" evidence="1">
    <location>
        <begin position="874"/>
        <end position="883"/>
    </location>
</feature>
<dbReference type="KEGG" id="sla:SERLADRAFT_437271"/>
<dbReference type="OrthoDB" id="544685at2759"/>